<accession>A0AAD3XXK2</accession>
<protein>
    <submittedName>
        <fullName evidence="1">Uncharacterized protein</fullName>
    </submittedName>
</protein>
<dbReference type="AlphaFoldDB" id="A0AAD3XXK2"/>
<comment type="caution">
    <text evidence="1">The sequence shown here is derived from an EMBL/GenBank/DDBJ whole genome shotgun (WGS) entry which is preliminary data.</text>
</comment>
<evidence type="ECO:0000313" key="1">
    <source>
        <dbReference type="EMBL" id="GMH21432.1"/>
    </source>
</evidence>
<evidence type="ECO:0000313" key="2">
    <source>
        <dbReference type="Proteomes" id="UP001279734"/>
    </source>
</evidence>
<dbReference type="EMBL" id="BSYO01000023">
    <property type="protein sequence ID" value="GMH21432.1"/>
    <property type="molecule type" value="Genomic_DNA"/>
</dbReference>
<reference evidence="1" key="1">
    <citation type="submission" date="2023-05" db="EMBL/GenBank/DDBJ databases">
        <title>Nepenthes gracilis genome sequencing.</title>
        <authorList>
            <person name="Fukushima K."/>
        </authorList>
    </citation>
    <scope>NUCLEOTIDE SEQUENCE</scope>
    <source>
        <strain evidence="1">SING2019-196</strain>
    </source>
</reference>
<gene>
    <name evidence="1" type="ORF">Nepgr_023274</name>
</gene>
<dbReference type="Proteomes" id="UP001279734">
    <property type="component" value="Unassembled WGS sequence"/>
</dbReference>
<keyword evidence="2" id="KW-1185">Reference proteome</keyword>
<proteinExistence type="predicted"/>
<organism evidence="1 2">
    <name type="scientific">Nepenthes gracilis</name>
    <name type="common">Slender pitcher plant</name>
    <dbReference type="NCBI Taxonomy" id="150966"/>
    <lineage>
        <taxon>Eukaryota</taxon>
        <taxon>Viridiplantae</taxon>
        <taxon>Streptophyta</taxon>
        <taxon>Embryophyta</taxon>
        <taxon>Tracheophyta</taxon>
        <taxon>Spermatophyta</taxon>
        <taxon>Magnoliopsida</taxon>
        <taxon>eudicotyledons</taxon>
        <taxon>Gunneridae</taxon>
        <taxon>Pentapetalae</taxon>
        <taxon>Caryophyllales</taxon>
        <taxon>Nepenthaceae</taxon>
        <taxon>Nepenthes</taxon>
    </lineage>
</organism>
<sequence>MLFFCLECRYALSCPKRLALLAFSVWMGFHRFSGLVGLVCQFGTSADLWLSPDLKLLAVLSSALSFLHGLNDFAGMEMADWQNGRNGIPGVDGRLIRNERKAGLFGLDLPVCFWTV</sequence>
<name>A0AAD3XXK2_NEPGR</name>